<dbReference type="GO" id="GO:0000155">
    <property type="term" value="F:phosphorelay sensor kinase activity"/>
    <property type="evidence" value="ECO:0007669"/>
    <property type="project" value="InterPro"/>
</dbReference>
<dbReference type="eggNOG" id="COG4191">
    <property type="taxonomic scope" value="Bacteria"/>
</dbReference>
<keyword evidence="10 15" id="KW-1133">Transmembrane helix</keyword>
<dbReference type="EMBL" id="BAEO01000006">
    <property type="protein sequence ID" value="GAC17264.1"/>
    <property type="molecule type" value="Genomic_DNA"/>
</dbReference>
<feature type="domain" description="PAC" evidence="18">
    <location>
        <begin position="509"/>
        <end position="559"/>
    </location>
</feature>
<keyword evidence="11" id="KW-0902">Two-component regulatory system</keyword>
<dbReference type="SUPFAM" id="SSF55874">
    <property type="entry name" value="ATPase domain of HSP90 chaperone/DNA topoisomerase II/histidine kinase"/>
    <property type="match status" value="1"/>
</dbReference>
<feature type="transmembrane region" description="Helical" evidence="15">
    <location>
        <begin position="20"/>
        <end position="40"/>
    </location>
</feature>
<dbReference type="PROSITE" id="PS50839">
    <property type="entry name" value="CHASE"/>
    <property type="match status" value="1"/>
</dbReference>
<feature type="transmembrane region" description="Helical" evidence="15">
    <location>
        <begin position="270"/>
        <end position="290"/>
    </location>
</feature>
<dbReference type="PRINTS" id="PR00344">
    <property type="entry name" value="BCTRLSENSOR"/>
</dbReference>
<dbReference type="InterPro" id="IPR003594">
    <property type="entry name" value="HATPase_dom"/>
</dbReference>
<keyword evidence="9" id="KW-0067">ATP-binding</keyword>
<feature type="domain" description="PAS" evidence="17">
    <location>
        <begin position="328"/>
        <end position="376"/>
    </location>
</feature>
<comment type="catalytic activity">
    <reaction evidence="1">
        <text>ATP + protein L-histidine = ADP + protein N-phospho-L-histidine.</text>
        <dbReference type="EC" id="2.7.13.3"/>
    </reaction>
</comment>
<dbReference type="SUPFAM" id="SSF47384">
    <property type="entry name" value="Homodimeric domain of signal transducing histidine kinase"/>
    <property type="match status" value="1"/>
</dbReference>
<dbReference type="InterPro" id="IPR035965">
    <property type="entry name" value="PAS-like_dom_sf"/>
</dbReference>
<evidence type="ECO:0000259" key="16">
    <source>
        <dbReference type="PROSITE" id="PS50109"/>
    </source>
</evidence>
<evidence type="ECO:0000259" key="19">
    <source>
        <dbReference type="PROSITE" id="PS50839"/>
    </source>
</evidence>
<keyword evidence="7" id="KW-0547">Nucleotide-binding</keyword>
<dbReference type="STRING" id="493475.GARC_0282"/>
<dbReference type="eggNOG" id="COG3452">
    <property type="taxonomic scope" value="Bacteria"/>
</dbReference>
<dbReference type="PANTHER" id="PTHR43065:SF10">
    <property type="entry name" value="PEROXIDE STRESS-ACTIVATED HISTIDINE KINASE MAK3"/>
    <property type="match status" value="1"/>
</dbReference>
<keyword evidence="5 20" id="KW-0808">Transferase</keyword>
<dbReference type="GO" id="GO:0016020">
    <property type="term" value="C:membrane"/>
    <property type="evidence" value="ECO:0007669"/>
    <property type="project" value="UniProtKB-SubCell"/>
</dbReference>
<evidence type="ECO:0000256" key="9">
    <source>
        <dbReference type="ARBA" id="ARBA00022840"/>
    </source>
</evidence>
<keyword evidence="12 15" id="KW-0472">Membrane</keyword>
<comment type="subcellular location">
    <subcellularLocation>
        <location evidence="2">Membrane</location>
    </subcellularLocation>
</comment>
<dbReference type="InterPro" id="IPR036097">
    <property type="entry name" value="HisK_dim/P_sf"/>
</dbReference>
<dbReference type="PROSITE" id="PS50109">
    <property type="entry name" value="HIS_KIN"/>
    <property type="match status" value="1"/>
</dbReference>
<dbReference type="InterPro" id="IPR006189">
    <property type="entry name" value="CHASE_dom"/>
</dbReference>
<dbReference type="InterPro" id="IPR004358">
    <property type="entry name" value="Sig_transdc_His_kin-like_C"/>
</dbReference>
<dbReference type="InterPro" id="IPR013655">
    <property type="entry name" value="PAS_fold_3"/>
</dbReference>
<feature type="domain" description="PAS" evidence="17">
    <location>
        <begin position="432"/>
        <end position="502"/>
    </location>
</feature>
<reference evidence="20 21" key="1">
    <citation type="journal article" date="2017" name="Antonie Van Leeuwenhoek">
        <title>Rhizobium rhizosphaerae sp. nov., a novel species isolated from rice rhizosphere.</title>
        <authorList>
            <person name="Zhao J.J."/>
            <person name="Zhang J."/>
            <person name="Zhang R.J."/>
            <person name="Zhang C.W."/>
            <person name="Yin H.Q."/>
            <person name="Zhang X.X."/>
        </authorList>
    </citation>
    <scope>NUCLEOTIDE SEQUENCE [LARGE SCALE GENOMIC DNA]</scope>
    <source>
        <strain evidence="20 21">BSs20135</strain>
    </source>
</reference>
<dbReference type="Proteomes" id="UP000006327">
    <property type="component" value="Unassembled WGS sequence"/>
</dbReference>
<evidence type="ECO:0000313" key="20">
    <source>
        <dbReference type="EMBL" id="GAC17264.1"/>
    </source>
</evidence>
<evidence type="ECO:0000256" key="8">
    <source>
        <dbReference type="ARBA" id="ARBA00022777"/>
    </source>
</evidence>
<dbReference type="RefSeq" id="WP_007615937.1">
    <property type="nucleotide sequence ID" value="NZ_BAEO01000006.1"/>
</dbReference>
<feature type="domain" description="Histidine kinase" evidence="16">
    <location>
        <begin position="579"/>
        <end position="794"/>
    </location>
</feature>
<dbReference type="SMART" id="SM00387">
    <property type="entry name" value="HATPase_c"/>
    <property type="match status" value="1"/>
</dbReference>
<evidence type="ECO:0000313" key="21">
    <source>
        <dbReference type="Proteomes" id="UP000006327"/>
    </source>
</evidence>
<dbReference type="Pfam" id="PF08447">
    <property type="entry name" value="PAS_3"/>
    <property type="match status" value="1"/>
</dbReference>
<dbReference type="PROSITE" id="PS50112">
    <property type="entry name" value="PAS"/>
    <property type="match status" value="2"/>
</dbReference>
<dbReference type="Gene3D" id="3.30.450.20">
    <property type="entry name" value="PAS domain"/>
    <property type="match status" value="2"/>
</dbReference>
<evidence type="ECO:0000256" key="15">
    <source>
        <dbReference type="SAM" id="Phobius"/>
    </source>
</evidence>
<dbReference type="SMART" id="SM00388">
    <property type="entry name" value="HisKA"/>
    <property type="match status" value="1"/>
</dbReference>
<evidence type="ECO:0000256" key="3">
    <source>
        <dbReference type="ARBA" id="ARBA00012438"/>
    </source>
</evidence>
<proteinExistence type="predicted"/>
<dbReference type="SMART" id="SM01079">
    <property type="entry name" value="CHASE"/>
    <property type="match status" value="1"/>
</dbReference>
<feature type="domain" description="CHASE" evidence="19">
    <location>
        <begin position="118"/>
        <end position="202"/>
    </location>
</feature>
<accession>K6X9F9</accession>
<keyword evidence="8 20" id="KW-0418">Kinase</keyword>
<organism evidence="20 21">
    <name type="scientific">Paraglaciecola arctica BSs20135</name>
    <dbReference type="NCBI Taxonomy" id="493475"/>
    <lineage>
        <taxon>Bacteria</taxon>
        <taxon>Pseudomonadati</taxon>
        <taxon>Pseudomonadota</taxon>
        <taxon>Gammaproteobacteria</taxon>
        <taxon>Alteromonadales</taxon>
        <taxon>Alteromonadaceae</taxon>
        <taxon>Paraglaciecola</taxon>
    </lineage>
</organism>
<keyword evidence="6 15" id="KW-0812">Transmembrane</keyword>
<dbReference type="PROSITE" id="PS50113">
    <property type="entry name" value="PAC"/>
    <property type="match status" value="1"/>
</dbReference>
<dbReference type="Gene3D" id="3.30.450.350">
    <property type="entry name" value="CHASE domain"/>
    <property type="match status" value="1"/>
</dbReference>
<evidence type="ECO:0000256" key="5">
    <source>
        <dbReference type="ARBA" id="ARBA00022679"/>
    </source>
</evidence>
<evidence type="ECO:0000259" key="18">
    <source>
        <dbReference type="PROSITE" id="PS50113"/>
    </source>
</evidence>
<dbReference type="PANTHER" id="PTHR43065">
    <property type="entry name" value="SENSOR HISTIDINE KINASE"/>
    <property type="match status" value="1"/>
</dbReference>
<dbReference type="InterPro" id="IPR000014">
    <property type="entry name" value="PAS"/>
</dbReference>
<evidence type="ECO:0000256" key="2">
    <source>
        <dbReference type="ARBA" id="ARBA00004370"/>
    </source>
</evidence>
<dbReference type="Gene3D" id="3.30.565.10">
    <property type="entry name" value="Histidine kinase-like ATPase, C-terminal domain"/>
    <property type="match status" value="1"/>
</dbReference>
<dbReference type="Gene3D" id="1.10.287.130">
    <property type="match status" value="1"/>
</dbReference>
<dbReference type="SMART" id="SM00091">
    <property type="entry name" value="PAS"/>
    <property type="match status" value="2"/>
</dbReference>
<dbReference type="CDD" id="cd00082">
    <property type="entry name" value="HisKA"/>
    <property type="match status" value="1"/>
</dbReference>
<dbReference type="InterPro" id="IPR003661">
    <property type="entry name" value="HisK_dim/P_dom"/>
</dbReference>
<dbReference type="InterPro" id="IPR000700">
    <property type="entry name" value="PAS-assoc_C"/>
</dbReference>
<dbReference type="FunFam" id="3.30.450.20:FF:000060">
    <property type="entry name" value="Sensor protein FixL"/>
    <property type="match status" value="1"/>
</dbReference>
<keyword evidence="4" id="KW-0597">Phosphoprotein</keyword>
<evidence type="ECO:0000256" key="7">
    <source>
        <dbReference type="ARBA" id="ARBA00022741"/>
    </source>
</evidence>
<evidence type="ECO:0000256" key="14">
    <source>
        <dbReference type="ARBA" id="ARBA00070616"/>
    </source>
</evidence>
<name>K6X9F9_9ALTE</name>
<comment type="function">
    <text evidence="13">Putative oxygen sensor; modulates the activity of FixJ, a transcriptional activator of nitrogen fixation fixK gene. FixL probably acts as a kinase that phosphorylates FixJ.</text>
</comment>
<dbReference type="InterPro" id="IPR005467">
    <property type="entry name" value="His_kinase_dom"/>
</dbReference>
<evidence type="ECO:0000256" key="11">
    <source>
        <dbReference type="ARBA" id="ARBA00023012"/>
    </source>
</evidence>
<evidence type="ECO:0000256" key="12">
    <source>
        <dbReference type="ARBA" id="ARBA00023136"/>
    </source>
</evidence>
<dbReference type="InterPro" id="IPR036890">
    <property type="entry name" value="HATPase_C_sf"/>
</dbReference>
<evidence type="ECO:0000256" key="6">
    <source>
        <dbReference type="ARBA" id="ARBA00022692"/>
    </source>
</evidence>
<evidence type="ECO:0000256" key="4">
    <source>
        <dbReference type="ARBA" id="ARBA00022553"/>
    </source>
</evidence>
<dbReference type="GO" id="GO:0005524">
    <property type="term" value="F:ATP binding"/>
    <property type="evidence" value="ECO:0007669"/>
    <property type="project" value="UniProtKB-KW"/>
</dbReference>
<evidence type="ECO:0000256" key="1">
    <source>
        <dbReference type="ARBA" id="ARBA00000085"/>
    </source>
</evidence>
<dbReference type="Pfam" id="PF00512">
    <property type="entry name" value="HisKA"/>
    <property type="match status" value="1"/>
</dbReference>
<dbReference type="Pfam" id="PF02518">
    <property type="entry name" value="HATPase_c"/>
    <property type="match status" value="1"/>
</dbReference>
<comment type="caution">
    <text evidence="20">The sequence shown here is derived from an EMBL/GenBank/DDBJ whole genome shotgun (WGS) entry which is preliminary data.</text>
</comment>
<dbReference type="PROSITE" id="PS51257">
    <property type="entry name" value="PROKAR_LIPOPROTEIN"/>
    <property type="match status" value="1"/>
</dbReference>
<dbReference type="GO" id="GO:0006355">
    <property type="term" value="P:regulation of DNA-templated transcription"/>
    <property type="evidence" value="ECO:0007669"/>
    <property type="project" value="InterPro"/>
</dbReference>
<sequence length="800" mass="90374">MKLVNNKWRMSFSSELAILWYSIIAGVFAACLIAFVVLYIESQERSYIDRVTQSTANGIQILLEEDMRKRMTSLTKFAELSNISRDMSEFDWNVISQTLYDTQQGYQAIGWIDRSFHVRKIMPVAGNETAIDFDLALNPPALFAVMEAKKNDSAVITIPLDSIHGSLGIGIYVPVYKTTQTGKILEGFIGSALLFDSYIKAVLPAYLLKEHQFRLFIDEQQIYSYETNHALTVNEWFKQAYFELQGQVWQINLAPKNEFLSLTHFKLIKVLILLGVLLSLFIALAVYTAMSAHYKTKLIKDGRKQTEQLLKNLPGMAYQAFNKPNWPMAFVSAGCEVLTGYSKVQFEQHSILWGNIIHPEDYERVCQTVNQAVKTQSLFELEYRIATKNNDIRTIWERGEPVSSSLNEDVIIEGFITDITSIKQAKVDLMHSHAFSDTIVNSVVEAVISIDQNGLIKSFNCAAQDMFGYTFDEVKNKNMKNLIPHQYSELYDQYLGEFLDTNKIHNIGTGRELEAKCKDGTTFPIHISISEIHSHENQMFVGLIRDITQQRALEDKARLHIEQLAHADRLTALGEMAASIAHEINQPLTAISLFSQTAKNFCANGKFEKLPELFEKLSQQSCRAGAVIQSIQAMTRQGDRPKYVIDCNILINEVTKLAESEARLREIGIKVITCTEQTNVFVDRVQIQQVILNLLRNGMEAMQAVDCKNGAVIELKTKLCVENQIEISVVDTGGGLDKSIIEKLFKPFSSTKTNGTGIGLSISKTIVEEHGGHIHFTENKPVGSIFYFTLPIHEKRHSNE</sequence>
<evidence type="ECO:0000256" key="13">
    <source>
        <dbReference type="ARBA" id="ARBA00059827"/>
    </source>
</evidence>
<dbReference type="Pfam" id="PF00989">
    <property type="entry name" value="PAS"/>
    <property type="match status" value="1"/>
</dbReference>
<dbReference type="Pfam" id="PF03924">
    <property type="entry name" value="CHASE"/>
    <property type="match status" value="1"/>
</dbReference>
<dbReference type="NCBIfam" id="TIGR00229">
    <property type="entry name" value="sensory_box"/>
    <property type="match status" value="1"/>
</dbReference>
<keyword evidence="21" id="KW-1185">Reference proteome</keyword>
<dbReference type="InterPro" id="IPR001610">
    <property type="entry name" value="PAC"/>
</dbReference>
<protein>
    <recommendedName>
        <fullName evidence="14">Sensor protein FixL</fullName>
        <ecNumber evidence="3">2.7.13.3</ecNumber>
    </recommendedName>
</protein>
<gene>
    <name evidence="20" type="primary">pgtB</name>
    <name evidence="20" type="ORF">GARC_0282</name>
</gene>
<evidence type="ECO:0000259" key="17">
    <source>
        <dbReference type="PROSITE" id="PS50112"/>
    </source>
</evidence>
<dbReference type="InterPro" id="IPR042240">
    <property type="entry name" value="CHASE_sf"/>
</dbReference>
<dbReference type="InterPro" id="IPR013767">
    <property type="entry name" value="PAS_fold"/>
</dbReference>
<evidence type="ECO:0000256" key="10">
    <source>
        <dbReference type="ARBA" id="ARBA00022989"/>
    </source>
</evidence>
<dbReference type="CDD" id="cd00130">
    <property type="entry name" value="PAS"/>
    <property type="match status" value="2"/>
</dbReference>
<dbReference type="EC" id="2.7.13.3" evidence="3"/>
<dbReference type="AlphaFoldDB" id="K6X9F9"/>
<dbReference type="SUPFAM" id="SSF55785">
    <property type="entry name" value="PYP-like sensor domain (PAS domain)"/>
    <property type="match status" value="2"/>
</dbReference>
<dbReference type="SMART" id="SM00086">
    <property type="entry name" value="PAC"/>
    <property type="match status" value="2"/>
</dbReference>